<dbReference type="InterPro" id="IPR051459">
    <property type="entry name" value="Cytochrome_c-type_DH"/>
</dbReference>
<keyword evidence="1 4" id="KW-0349">Heme</keyword>
<dbReference type="PROSITE" id="PS51007">
    <property type="entry name" value="CYTC"/>
    <property type="match status" value="1"/>
</dbReference>
<organism evidence="6 7">
    <name type="scientific">Flavivirga eckloniae</name>
    <dbReference type="NCBI Taxonomy" id="1803846"/>
    <lineage>
        <taxon>Bacteria</taxon>
        <taxon>Pseudomonadati</taxon>
        <taxon>Bacteroidota</taxon>
        <taxon>Flavobacteriia</taxon>
        <taxon>Flavobacteriales</taxon>
        <taxon>Flavobacteriaceae</taxon>
        <taxon>Flavivirga</taxon>
    </lineage>
</organism>
<keyword evidence="3 4" id="KW-0408">Iron</keyword>
<evidence type="ECO:0000259" key="5">
    <source>
        <dbReference type="PROSITE" id="PS51007"/>
    </source>
</evidence>
<accession>A0A2K9PP27</accession>
<dbReference type="Proteomes" id="UP000235826">
    <property type="component" value="Chromosome"/>
</dbReference>
<dbReference type="KEGG" id="fek:C1H87_06295"/>
<name>A0A2K9PP27_9FLAO</name>
<gene>
    <name evidence="6" type="ORF">C1H87_06295</name>
</gene>
<dbReference type="GO" id="GO:0020037">
    <property type="term" value="F:heme binding"/>
    <property type="evidence" value="ECO:0007669"/>
    <property type="project" value="InterPro"/>
</dbReference>
<dbReference type="EMBL" id="CP025791">
    <property type="protein sequence ID" value="AUP78337.1"/>
    <property type="molecule type" value="Genomic_DNA"/>
</dbReference>
<evidence type="ECO:0000256" key="2">
    <source>
        <dbReference type="ARBA" id="ARBA00022723"/>
    </source>
</evidence>
<dbReference type="AlphaFoldDB" id="A0A2K9PP27"/>
<keyword evidence="2 4" id="KW-0479">Metal-binding</keyword>
<dbReference type="Gene3D" id="1.10.760.10">
    <property type="entry name" value="Cytochrome c-like domain"/>
    <property type="match status" value="1"/>
</dbReference>
<evidence type="ECO:0000256" key="3">
    <source>
        <dbReference type="ARBA" id="ARBA00023004"/>
    </source>
</evidence>
<dbReference type="PANTHER" id="PTHR35008:SF8">
    <property type="entry name" value="ALCOHOL DEHYDROGENASE CYTOCHROME C SUBUNIT"/>
    <property type="match status" value="1"/>
</dbReference>
<evidence type="ECO:0000313" key="6">
    <source>
        <dbReference type="EMBL" id="AUP78337.1"/>
    </source>
</evidence>
<dbReference type="PANTHER" id="PTHR35008">
    <property type="entry name" value="BLL4482 PROTEIN-RELATED"/>
    <property type="match status" value="1"/>
</dbReference>
<dbReference type="InterPro" id="IPR009056">
    <property type="entry name" value="Cyt_c-like_dom"/>
</dbReference>
<dbReference type="GO" id="GO:0009055">
    <property type="term" value="F:electron transfer activity"/>
    <property type="evidence" value="ECO:0007669"/>
    <property type="project" value="InterPro"/>
</dbReference>
<dbReference type="InterPro" id="IPR036909">
    <property type="entry name" value="Cyt_c-like_dom_sf"/>
</dbReference>
<reference evidence="6 7" key="1">
    <citation type="submission" date="2018-01" db="EMBL/GenBank/DDBJ databases">
        <title>Complete genome sequence of Flavivirga eckloniae ECD14 isolated from seaweed Ecklonia cava.</title>
        <authorList>
            <person name="Lee J.H."/>
            <person name="Baik K.S."/>
            <person name="Seong C.N."/>
        </authorList>
    </citation>
    <scope>NUCLEOTIDE SEQUENCE [LARGE SCALE GENOMIC DNA]</scope>
    <source>
        <strain evidence="6 7">ECD14</strain>
    </source>
</reference>
<keyword evidence="7" id="KW-1185">Reference proteome</keyword>
<evidence type="ECO:0000256" key="4">
    <source>
        <dbReference type="PROSITE-ProRule" id="PRU00433"/>
    </source>
</evidence>
<feature type="domain" description="Cytochrome c" evidence="5">
    <location>
        <begin position="32"/>
        <end position="120"/>
    </location>
</feature>
<proteinExistence type="predicted"/>
<dbReference type="OrthoDB" id="9811395at2"/>
<evidence type="ECO:0000313" key="7">
    <source>
        <dbReference type="Proteomes" id="UP000235826"/>
    </source>
</evidence>
<dbReference type="Pfam" id="PF00034">
    <property type="entry name" value="Cytochrom_C"/>
    <property type="match status" value="1"/>
</dbReference>
<dbReference type="GO" id="GO:0046872">
    <property type="term" value="F:metal ion binding"/>
    <property type="evidence" value="ECO:0007669"/>
    <property type="project" value="UniProtKB-KW"/>
</dbReference>
<sequence>MKLITTSLIALFSVIIVSTNQNHKPQIDPLKESIQRGKEIYTDFCVTCHLPDGKGVEKVYPPLANSDYLKKNREASIRGIKYGQKGAIVVNGETYDGYMAPLGLSDDEVADVMNYITNSWGNKNDKIVTEKEVSKVKK</sequence>
<evidence type="ECO:0000256" key="1">
    <source>
        <dbReference type="ARBA" id="ARBA00022617"/>
    </source>
</evidence>
<protein>
    <submittedName>
        <fullName evidence="6">Cytochrome C</fullName>
    </submittedName>
</protein>
<dbReference type="RefSeq" id="WP_102754993.1">
    <property type="nucleotide sequence ID" value="NZ_CP025791.1"/>
</dbReference>
<dbReference type="SUPFAM" id="SSF46626">
    <property type="entry name" value="Cytochrome c"/>
    <property type="match status" value="1"/>
</dbReference>